<evidence type="ECO:0000313" key="3">
    <source>
        <dbReference type="Proteomes" id="UP000814176"/>
    </source>
</evidence>
<feature type="compositionally biased region" description="Basic residues" evidence="1">
    <location>
        <begin position="86"/>
        <end position="101"/>
    </location>
</feature>
<comment type="caution">
    <text evidence="2">The sequence shown here is derived from an EMBL/GenBank/DDBJ whole genome shotgun (WGS) entry which is preliminary data.</text>
</comment>
<accession>A0ABQ8K9V0</accession>
<proteinExistence type="predicted"/>
<reference evidence="2 3" key="1">
    <citation type="journal article" date="2021" name="Environ. Microbiol.">
        <title>Gene family expansions and transcriptome signatures uncover fungal adaptations to wood decay.</title>
        <authorList>
            <person name="Hage H."/>
            <person name="Miyauchi S."/>
            <person name="Viragh M."/>
            <person name="Drula E."/>
            <person name="Min B."/>
            <person name="Chaduli D."/>
            <person name="Navarro D."/>
            <person name="Favel A."/>
            <person name="Norest M."/>
            <person name="Lesage-Meessen L."/>
            <person name="Balint B."/>
            <person name="Merenyi Z."/>
            <person name="de Eugenio L."/>
            <person name="Morin E."/>
            <person name="Martinez A.T."/>
            <person name="Baldrian P."/>
            <person name="Stursova M."/>
            <person name="Martinez M.J."/>
            <person name="Novotny C."/>
            <person name="Magnuson J.K."/>
            <person name="Spatafora J.W."/>
            <person name="Maurice S."/>
            <person name="Pangilinan J."/>
            <person name="Andreopoulos W."/>
            <person name="LaButti K."/>
            <person name="Hundley H."/>
            <person name="Na H."/>
            <person name="Kuo A."/>
            <person name="Barry K."/>
            <person name="Lipzen A."/>
            <person name="Henrissat B."/>
            <person name="Riley R."/>
            <person name="Ahrendt S."/>
            <person name="Nagy L.G."/>
            <person name="Grigoriev I.V."/>
            <person name="Martin F."/>
            <person name="Rosso M.N."/>
        </authorList>
    </citation>
    <scope>NUCLEOTIDE SEQUENCE [LARGE SCALE GENOMIC DNA]</scope>
    <source>
        <strain evidence="2 3">CIRM-BRFM 1785</strain>
    </source>
</reference>
<dbReference type="Proteomes" id="UP000814176">
    <property type="component" value="Unassembled WGS sequence"/>
</dbReference>
<gene>
    <name evidence="2" type="ORF">C8Q71DRAFT_711662</name>
</gene>
<feature type="region of interest" description="Disordered" evidence="1">
    <location>
        <begin position="77"/>
        <end position="101"/>
    </location>
</feature>
<organism evidence="2 3">
    <name type="scientific">Rhodofomes roseus</name>
    <dbReference type="NCBI Taxonomy" id="34475"/>
    <lineage>
        <taxon>Eukaryota</taxon>
        <taxon>Fungi</taxon>
        <taxon>Dikarya</taxon>
        <taxon>Basidiomycota</taxon>
        <taxon>Agaricomycotina</taxon>
        <taxon>Agaricomycetes</taxon>
        <taxon>Polyporales</taxon>
        <taxon>Rhodofomes</taxon>
    </lineage>
</organism>
<evidence type="ECO:0000256" key="1">
    <source>
        <dbReference type="SAM" id="MobiDB-lite"/>
    </source>
</evidence>
<name>A0ABQ8K9V0_9APHY</name>
<evidence type="ECO:0000313" key="2">
    <source>
        <dbReference type="EMBL" id="KAH9834130.1"/>
    </source>
</evidence>
<sequence>MVCRSLSGTSVKADERAPEAPGLVELYAAGDAAKTTLLIPFRPSYHTVLIFSGTDKPGRIAALPFEAHSHGRHLQPWRGFTPGPRWRGRDRRRSPTARTRGHRVGTNEFMVVIAWPDSFLGGITYGLEGAKTRRYLAGVFGALVDASAK</sequence>
<dbReference type="EMBL" id="JADCUA010000016">
    <property type="protein sequence ID" value="KAH9834130.1"/>
    <property type="molecule type" value="Genomic_DNA"/>
</dbReference>
<protein>
    <submittedName>
        <fullName evidence="2">Uncharacterized protein</fullName>
    </submittedName>
</protein>
<keyword evidence="3" id="KW-1185">Reference proteome</keyword>
<dbReference type="RefSeq" id="XP_047776786.1">
    <property type="nucleotide sequence ID" value="XM_047920821.1"/>
</dbReference>
<dbReference type="GeneID" id="72001553"/>